<evidence type="ECO:0000256" key="3">
    <source>
        <dbReference type="ARBA" id="ARBA00023136"/>
    </source>
</evidence>
<evidence type="ECO:0000256" key="5">
    <source>
        <dbReference type="PROSITE-ProRule" id="PRU00473"/>
    </source>
</evidence>
<dbReference type="GO" id="GO:0007155">
    <property type="term" value="P:cell adhesion"/>
    <property type="evidence" value="ECO:0007669"/>
    <property type="project" value="InterPro"/>
</dbReference>
<keyword evidence="9" id="KW-1185">Reference proteome</keyword>
<dbReference type="InterPro" id="IPR036737">
    <property type="entry name" value="OmpA-like_sf"/>
</dbReference>
<dbReference type="PRINTS" id="PR01021">
    <property type="entry name" value="OMPADOMAIN"/>
</dbReference>
<dbReference type="PROSITE" id="PS51123">
    <property type="entry name" value="OMPA_2"/>
    <property type="match status" value="1"/>
</dbReference>
<keyword evidence="4" id="KW-0998">Cell outer membrane</keyword>
<dbReference type="InterPro" id="IPR028974">
    <property type="entry name" value="TSP_type-3_rpt"/>
</dbReference>
<keyword evidence="3 5" id="KW-0472">Membrane</keyword>
<evidence type="ECO:0000313" key="8">
    <source>
        <dbReference type="EMBL" id="MBG9377745.1"/>
    </source>
</evidence>
<evidence type="ECO:0000256" key="2">
    <source>
        <dbReference type="ARBA" id="ARBA00022729"/>
    </source>
</evidence>
<evidence type="ECO:0000256" key="1">
    <source>
        <dbReference type="ARBA" id="ARBA00004442"/>
    </source>
</evidence>
<sequence>MRKNLTVVSCLLLATGVFAQTEKKPSSIGFSVAGTDFIAANDIKNTSISDAKIGGFSKLNAGFAAHYWKGLTKNIDLSVTYTGSFLNRLPQTFPDQVADYFQSLGASFNIKMFHDKAVINPFLTAGIEGYNYASKFGAQSPFGVGLQISPFQGNTFLLAQAQYKLAYSDNKVNHLFYSFGVLAPLTEPKAKVLPPPPPPPPADTDMDGVIDADDKCPTVVGLAKYQGCPIPDTDKDGINDEQDKCPTVAGLAKYDGCPIPDTDKDGVNDEEDKCPTVAGFPRYQGCPIPDTDGDGVNDENDRCPTEAGPADNNGCPRLEQFNFNAKNVQFATGKAILTKGAVTELDKLVKILNEHPTLKLSIDGYTDNTGKPATNLTLSQKRADAVKTYLVKKGISTDILTAAGHGIDNPIADNKTAAGRALNRRVEFSVAQ</sequence>
<evidence type="ECO:0000256" key="4">
    <source>
        <dbReference type="ARBA" id="ARBA00023237"/>
    </source>
</evidence>
<dbReference type="CDD" id="cd07185">
    <property type="entry name" value="OmpA_C-like"/>
    <property type="match status" value="1"/>
</dbReference>
<dbReference type="SUPFAM" id="SSF103647">
    <property type="entry name" value="TSP type-3 repeat"/>
    <property type="match status" value="1"/>
</dbReference>
<dbReference type="PANTHER" id="PTHR30329:SF21">
    <property type="entry name" value="LIPOPROTEIN YIAD-RELATED"/>
    <property type="match status" value="1"/>
</dbReference>
<dbReference type="RefSeq" id="WP_196991814.1">
    <property type="nucleotide sequence ID" value="NZ_JADWYR010000002.1"/>
</dbReference>
<dbReference type="EMBL" id="JADWYR010000002">
    <property type="protein sequence ID" value="MBG9377745.1"/>
    <property type="molecule type" value="Genomic_DNA"/>
</dbReference>
<evidence type="ECO:0000259" key="7">
    <source>
        <dbReference type="PROSITE" id="PS51123"/>
    </source>
</evidence>
<dbReference type="InterPro" id="IPR006664">
    <property type="entry name" value="OMP_bac"/>
</dbReference>
<dbReference type="GO" id="GO:0009279">
    <property type="term" value="C:cell outer membrane"/>
    <property type="evidence" value="ECO:0007669"/>
    <property type="project" value="UniProtKB-SubCell"/>
</dbReference>
<dbReference type="InterPro" id="IPR006665">
    <property type="entry name" value="OmpA-like"/>
</dbReference>
<comment type="caution">
    <text evidence="8">The sequence shown here is derived from an EMBL/GenBank/DDBJ whole genome shotgun (WGS) entry which is preliminary data.</text>
</comment>
<comment type="subcellular location">
    <subcellularLocation>
        <location evidence="1">Cell outer membrane</location>
    </subcellularLocation>
</comment>
<gene>
    <name evidence="8" type="ORF">I5907_16000</name>
</gene>
<dbReference type="Pfam" id="PF02412">
    <property type="entry name" value="TSP_3"/>
    <property type="match status" value="3"/>
</dbReference>
<dbReference type="Gene3D" id="4.10.1080.10">
    <property type="entry name" value="TSP type-3 repeat"/>
    <property type="match status" value="1"/>
</dbReference>
<dbReference type="Pfam" id="PF00691">
    <property type="entry name" value="OmpA"/>
    <property type="match status" value="1"/>
</dbReference>
<evidence type="ECO:0000256" key="6">
    <source>
        <dbReference type="SAM" id="SignalP"/>
    </source>
</evidence>
<dbReference type="InterPro" id="IPR050330">
    <property type="entry name" value="Bact_OuterMem_StrucFunc"/>
</dbReference>
<feature type="chain" id="PRO_5037204772" evidence="6">
    <location>
        <begin position="20"/>
        <end position="432"/>
    </location>
</feature>
<dbReference type="SUPFAM" id="SSF103088">
    <property type="entry name" value="OmpA-like"/>
    <property type="match status" value="1"/>
</dbReference>
<evidence type="ECO:0000313" key="9">
    <source>
        <dbReference type="Proteomes" id="UP000628448"/>
    </source>
</evidence>
<reference evidence="8" key="1">
    <citation type="submission" date="2020-11" db="EMBL/GenBank/DDBJ databases">
        <title>Bacterial whole genome sequence for Panacibacter sp. DH6.</title>
        <authorList>
            <person name="Le V."/>
            <person name="Ko S."/>
            <person name="Ahn C.-Y."/>
            <person name="Oh H.-M."/>
        </authorList>
    </citation>
    <scope>NUCLEOTIDE SEQUENCE</scope>
    <source>
        <strain evidence="8">DH6</strain>
    </source>
</reference>
<protein>
    <submittedName>
        <fullName evidence="8">OmpA family protein</fullName>
    </submittedName>
</protein>
<keyword evidence="2 6" id="KW-0732">Signal</keyword>
<dbReference type="AlphaFoldDB" id="A0A931E4X2"/>
<feature type="domain" description="OmpA-like" evidence="7">
    <location>
        <begin position="317"/>
        <end position="432"/>
    </location>
</feature>
<dbReference type="GO" id="GO:0005509">
    <property type="term" value="F:calcium ion binding"/>
    <property type="evidence" value="ECO:0007669"/>
    <property type="project" value="InterPro"/>
</dbReference>
<dbReference type="Gene3D" id="3.30.1330.60">
    <property type="entry name" value="OmpA-like domain"/>
    <property type="match status" value="1"/>
</dbReference>
<organism evidence="8 9">
    <name type="scientific">Panacibacter microcysteis</name>
    <dbReference type="NCBI Taxonomy" id="2793269"/>
    <lineage>
        <taxon>Bacteria</taxon>
        <taxon>Pseudomonadati</taxon>
        <taxon>Bacteroidota</taxon>
        <taxon>Chitinophagia</taxon>
        <taxon>Chitinophagales</taxon>
        <taxon>Chitinophagaceae</taxon>
        <taxon>Panacibacter</taxon>
    </lineage>
</organism>
<dbReference type="PANTHER" id="PTHR30329">
    <property type="entry name" value="STATOR ELEMENT OF FLAGELLAR MOTOR COMPLEX"/>
    <property type="match status" value="1"/>
</dbReference>
<dbReference type="InterPro" id="IPR003367">
    <property type="entry name" value="Thrombospondin_3-like_rpt"/>
</dbReference>
<dbReference type="PRINTS" id="PR01023">
    <property type="entry name" value="NAFLGMOTY"/>
</dbReference>
<proteinExistence type="predicted"/>
<dbReference type="Proteomes" id="UP000628448">
    <property type="component" value="Unassembled WGS sequence"/>
</dbReference>
<feature type="signal peptide" evidence="6">
    <location>
        <begin position="1"/>
        <end position="19"/>
    </location>
</feature>
<accession>A0A931E4X2</accession>
<name>A0A931E4X2_9BACT</name>